<evidence type="ECO:0000256" key="2">
    <source>
        <dbReference type="SAM" id="MobiDB-lite"/>
    </source>
</evidence>
<feature type="compositionally biased region" description="Basic residues" evidence="2">
    <location>
        <begin position="100"/>
        <end position="111"/>
    </location>
</feature>
<dbReference type="Proteomes" id="UP000271974">
    <property type="component" value="Unassembled WGS sequence"/>
</dbReference>
<accession>A0A3S1B816</accession>
<dbReference type="PROSITE" id="PS50105">
    <property type="entry name" value="SAM_DOMAIN"/>
    <property type="match status" value="1"/>
</dbReference>
<feature type="domain" description="SAM" evidence="3">
    <location>
        <begin position="191"/>
        <end position="254"/>
    </location>
</feature>
<gene>
    <name evidence="4" type="ORF">EGW08_014946</name>
</gene>
<dbReference type="SUPFAM" id="SSF47769">
    <property type="entry name" value="SAM/Pointed domain"/>
    <property type="match status" value="1"/>
</dbReference>
<comment type="caution">
    <text evidence="4">The sequence shown here is derived from an EMBL/GenBank/DDBJ whole genome shotgun (WGS) entry which is preliminary data.</text>
</comment>
<feature type="compositionally biased region" description="Basic and acidic residues" evidence="2">
    <location>
        <begin position="420"/>
        <end position="430"/>
    </location>
</feature>
<evidence type="ECO:0000259" key="3">
    <source>
        <dbReference type="PROSITE" id="PS50105"/>
    </source>
</evidence>
<evidence type="ECO:0000313" key="4">
    <source>
        <dbReference type="EMBL" id="RUS77282.1"/>
    </source>
</evidence>
<feature type="region of interest" description="Disordered" evidence="2">
    <location>
        <begin position="263"/>
        <end position="282"/>
    </location>
</feature>
<protein>
    <recommendedName>
        <fullName evidence="3">SAM domain-containing protein</fullName>
    </recommendedName>
</protein>
<dbReference type="AlphaFoldDB" id="A0A3S1B816"/>
<dbReference type="OrthoDB" id="539213at2759"/>
<feature type="region of interest" description="Disordered" evidence="2">
    <location>
        <begin position="420"/>
        <end position="517"/>
    </location>
</feature>
<feature type="compositionally biased region" description="Polar residues" evidence="2">
    <location>
        <begin position="76"/>
        <end position="92"/>
    </location>
</feature>
<feature type="region of interest" description="Disordered" evidence="2">
    <location>
        <begin position="310"/>
        <end position="388"/>
    </location>
</feature>
<keyword evidence="1" id="KW-0175">Coiled coil</keyword>
<reference evidence="4 5" key="1">
    <citation type="submission" date="2019-01" db="EMBL/GenBank/DDBJ databases">
        <title>A draft genome assembly of the solar-powered sea slug Elysia chlorotica.</title>
        <authorList>
            <person name="Cai H."/>
            <person name="Li Q."/>
            <person name="Fang X."/>
            <person name="Li J."/>
            <person name="Curtis N.E."/>
            <person name="Altenburger A."/>
            <person name="Shibata T."/>
            <person name="Feng M."/>
            <person name="Maeda T."/>
            <person name="Schwartz J.A."/>
            <person name="Shigenobu S."/>
            <person name="Lundholm N."/>
            <person name="Nishiyama T."/>
            <person name="Yang H."/>
            <person name="Hasebe M."/>
            <person name="Li S."/>
            <person name="Pierce S.K."/>
            <person name="Wang J."/>
        </authorList>
    </citation>
    <scope>NUCLEOTIDE SEQUENCE [LARGE SCALE GENOMIC DNA]</scope>
    <source>
        <strain evidence="4">EC2010</strain>
        <tissue evidence="4">Whole organism of an adult</tissue>
    </source>
</reference>
<dbReference type="SMART" id="SM00454">
    <property type="entry name" value="SAM"/>
    <property type="match status" value="1"/>
</dbReference>
<evidence type="ECO:0000313" key="5">
    <source>
        <dbReference type="Proteomes" id="UP000271974"/>
    </source>
</evidence>
<dbReference type="InterPro" id="IPR001660">
    <property type="entry name" value="SAM"/>
</dbReference>
<dbReference type="Gene3D" id="1.10.150.50">
    <property type="entry name" value="Transcription Factor, Ets-1"/>
    <property type="match status" value="1"/>
</dbReference>
<name>A0A3S1B816_ELYCH</name>
<dbReference type="EMBL" id="RQTK01000592">
    <property type="protein sequence ID" value="RUS77282.1"/>
    <property type="molecule type" value="Genomic_DNA"/>
</dbReference>
<dbReference type="Pfam" id="PF00536">
    <property type="entry name" value="SAM_1"/>
    <property type="match status" value="1"/>
</dbReference>
<feature type="coiled-coil region" evidence="1">
    <location>
        <begin position="9"/>
        <end position="39"/>
    </location>
</feature>
<evidence type="ECO:0000256" key="1">
    <source>
        <dbReference type="SAM" id="Coils"/>
    </source>
</evidence>
<organism evidence="4 5">
    <name type="scientific">Elysia chlorotica</name>
    <name type="common">Eastern emerald elysia</name>
    <name type="synonym">Sea slug</name>
    <dbReference type="NCBI Taxonomy" id="188477"/>
    <lineage>
        <taxon>Eukaryota</taxon>
        <taxon>Metazoa</taxon>
        <taxon>Spiralia</taxon>
        <taxon>Lophotrochozoa</taxon>
        <taxon>Mollusca</taxon>
        <taxon>Gastropoda</taxon>
        <taxon>Heterobranchia</taxon>
        <taxon>Euthyneura</taxon>
        <taxon>Panpulmonata</taxon>
        <taxon>Sacoglossa</taxon>
        <taxon>Placobranchoidea</taxon>
        <taxon>Plakobranchidae</taxon>
        <taxon>Elysia</taxon>
    </lineage>
</organism>
<feature type="region of interest" description="Disordered" evidence="2">
    <location>
        <begin position="76"/>
        <end position="114"/>
    </location>
</feature>
<proteinExistence type="predicted"/>
<dbReference type="InterPro" id="IPR013761">
    <property type="entry name" value="SAM/pointed_sf"/>
</dbReference>
<dbReference type="CDD" id="cd09487">
    <property type="entry name" value="SAM_superfamily"/>
    <property type="match status" value="1"/>
</dbReference>
<keyword evidence="5" id="KW-1185">Reference proteome</keyword>
<sequence length="517" mass="57577">MSYRKRPYRDKKEEVLAESEKLRKDIENLENALALHTRHHVEDENSIGGLIRQEIKGSRWEYGAEGKLTTFRSAQDLLTDSSGQQRPSSGRVSTRDKTKQKSSRVSHKTKKTGKETICVKKENVHNTYEEKDFQGLEPSIENIARLINSAHDISNVSVVSNAKEEIKDSFVGTHHTTPNVAEESQEPVCDRHVKKWLDGLDLQSADQYVSLFAKHQMDMSSVPLLTPESLREMGIQALGPIMKIMKGVHILNRDNARDYNVNKVSQGNEKTSFPNSTSTTSQLNNKWDQLSFQADSTVLFPFTQSKNLHRSEEVAQPAVIKHSREFTSADNKSEASKPGRSSEENLDLEAAINSQKSLGNSFHKPAKDNLSGDFSKSKRSKSNLTGETDVSMATSASNHGHEGTSSSVRLCWEESHEPTDYVSVHDRAPVEDDLDDNNVETAQVKERPSSGKRSRKNNASLKKKEAGSKLTKKPPVSGRVADTGVASASHRASEKQKKLQLMEAAKEESVLQQKMAS</sequence>
<feature type="compositionally biased region" description="Basic and acidic residues" evidence="2">
    <location>
        <begin position="322"/>
        <end position="343"/>
    </location>
</feature>